<evidence type="ECO:0000256" key="5">
    <source>
        <dbReference type="ARBA" id="ARBA00022840"/>
    </source>
</evidence>
<comment type="subcellular location">
    <subcellularLocation>
        <location evidence="8">Cell inner membrane</location>
        <topology evidence="8">Peripheral membrane protein</topology>
    </subcellularLocation>
</comment>
<dbReference type="Gene3D" id="3.40.50.300">
    <property type="entry name" value="P-loop containing nucleotide triphosphate hydrolases"/>
    <property type="match status" value="1"/>
</dbReference>
<comment type="subunit">
    <text evidence="8">The complex is composed of two ATP-binding proteins (LolD) and two transmembrane proteins (LolC and LolE).</text>
</comment>
<evidence type="ECO:0000256" key="2">
    <source>
        <dbReference type="ARBA" id="ARBA00022475"/>
    </source>
</evidence>
<evidence type="ECO:0000256" key="4">
    <source>
        <dbReference type="ARBA" id="ARBA00022741"/>
    </source>
</evidence>
<comment type="caution">
    <text evidence="10">The sequence shown here is derived from an EMBL/GenBank/DDBJ whole genome shotgun (WGS) entry which is preliminary data.</text>
</comment>
<keyword evidence="10" id="KW-0449">Lipoprotein</keyword>
<dbReference type="EMBL" id="PNYC01000017">
    <property type="protein sequence ID" value="PMS33951.1"/>
    <property type="molecule type" value="Genomic_DNA"/>
</dbReference>
<evidence type="ECO:0000256" key="7">
    <source>
        <dbReference type="ARBA" id="ARBA00023136"/>
    </source>
</evidence>
<name>A0A2N7WX87_9BURK</name>
<dbReference type="SMART" id="SM00382">
    <property type="entry name" value="AAA"/>
    <property type="match status" value="1"/>
</dbReference>
<dbReference type="InterPro" id="IPR003439">
    <property type="entry name" value="ABC_transporter-like_ATP-bd"/>
</dbReference>
<dbReference type="AlphaFoldDB" id="A0A2N7WX87"/>
<dbReference type="GO" id="GO:0022857">
    <property type="term" value="F:transmembrane transporter activity"/>
    <property type="evidence" value="ECO:0007669"/>
    <property type="project" value="TreeGrafter"/>
</dbReference>
<evidence type="ECO:0000256" key="6">
    <source>
        <dbReference type="ARBA" id="ARBA00022967"/>
    </source>
</evidence>
<dbReference type="GO" id="GO:0016887">
    <property type="term" value="F:ATP hydrolysis activity"/>
    <property type="evidence" value="ECO:0007669"/>
    <property type="project" value="InterPro"/>
</dbReference>
<sequence>MSELMTGLSTTSAATGRQALDEYVLEATGISKAFVQGGFNVPVLSGADLAVRRGEKVAVVGASGSGKSTLLHVLGGLDEPSAGRVSLLGKPFTELAERERNDLRNRALGFVYQFHHLLPEFSALDNVAMPLRIRRLTTDEARREALEVLARVGLEHRAKHRPGELSGGERQRVAIARALVAKPACVLADEPTGNLDGATADTVFNLMLELSERLETSFVIVTHDADLAARCDRVLRLRDGVLREEPPIPV</sequence>
<reference evidence="10 11" key="1">
    <citation type="submission" date="2018-01" db="EMBL/GenBank/DDBJ databases">
        <title>Whole genome analyses suggest that Burkholderia sensu lato contains two further novel genera in the rhizoxinica-symbiotica group Mycetohabitans gen. nov., and Trinickia gen. nov.: implications for the evolution of diazotrophy and nodulation in the Burkholderiaceae.</title>
        <authorList>
            <person name="Estrada-de los Santos P."/>
            <person name="Palmer M."/>
            <person name="Chavez-Ramirez B."/>
            <person name="Beukes C."/>
            <person name="Steenkamp E.T."/>
            <person name="Hirsch A.M."/>
            <person name="Manyaka P."/>
            <person name="Maluk M."/>
            <person name="Lafos M."/>
            <person name="Crook M."/>
            <person name="Gross E."/>
            <person name="Simon M.F."/>
            <person name="Bueno dos Reis Junior F."/>
            <person name="Poole P.S."/>
            <person name="Venter S.N."/>
            <person name="James E.K."/>
        </authorList>
    </citation>
    <scope>NUCLEOTIDE SEQUENCE [LARGE SCALE GENOMIC DNA]</scope>
    <source>
        <strain evidence="10 11">JPY 581</strain>
    </source>
</reference>
<comment type="function">
    <text evidence="8">Part of the ABC transporter complex LolCDE involved in the translocation of mature outer membrane-directed lipoproteins, from the inner membrane to the periplasmic chaperone, LolA. Responsible for the formation of the LolA-lipoprotein complex in an ATP-dependent manner.</text>
</comment>
<evidence type="ECO:0000256" key="3">
    <source>
        <dbReference type="ARBA" id="ARBA00022519"/>
    </source>
</evidence>
<dbReference type="SUPFAM" id="SSF52540">
    <property type="entry name" value="P-loop containing nucleoside triphosphate hydrolases"/>
    <property type="match status" value="1"/>
</dbReference>
<evidence type="ECO:0000259" key="9">
    <source>
        <dbReference type="PROSITE" id="PS50893"/>
    </source>
</evidence>
<comment type="similarity">
    <text evidence="8">Belongs to the ABC transporter superfamily. Lipoprotein translocase (TC 3.A.1.125) family.</text>
</comment>
<evidence type="ECO:0000313" key="11">
    <source>
        <dbReference type="Proteomes" id="UP000235777"/>
    </source>
</evidence>
<dbReference type="PROSITE" id="PS50893">
    <property type="entry name" value="ABC_TRANSPORTER_2"/>
    <property type="match status" value="1"/>
</dbReference>
<gene>
    <name evidence="8 10" type="primary">lolD</name>
    <name evidence="10" type="ORF">C0Z20_23885</name>
</gene>
<dbReference type="CDD" id="cd03255">
    <property type="entry name" value="ABC_MJ0796_LolCDE_FtsE"/>
    <property type="match status" value="1"/>
</dbReference>
<evidence type="ECO:0000256" key="8">
    <source>
        <dbReference type="RuleBase" id="RU367068"/>
    </source>
</evidence>
<keyword evidence="6 8" id="KW-1278">Translocase</keyword>
<dbReference type="NCBIfam" id="TIGR02211">
    <property type="entry name" value="LolD_lipo_ex"/>
    <property type="match status" value="1"/>
</dbReference>
<dbReference type="PANTHER" id="PTHR24220">
    <property type="entry name" value="IMPORT ATP-BINDING PROTEIN"/>
    <property type="match status" value="1"/>
</dbReference>
<dbReference type="PANTHER" id="PTHR24220:SF689">
    <property type="entry name" value="LIPOPROTEIN-RELEASING SYSTEM ATP-BINDING PROTEIN LOLD"/>
    <property type="match status" value="1"/>
</dbReference>
<dbReference type="PROSITE" id="PS00211">
    <property type="entry name" value="ABC_TRANSPORTER_1"/>
    <property type="match status" value="1"/>
</dbReference>
<keyword evidence="1 8" id="KW-0813">Transport</keyword>
<dbReference type="Proteomes" id="UP000235777">
    <property type="component" value="Unassembled WGS sequence"/>
</dbReference>
<dbReference type="FunFam" id="3.40.50.300:FF:000230">
    <property type="entry name" value="Lipoprotein-releasing system ATP-binding protein LolD"/>
    <property type="match status" value="1"/>
</dbReference>
<evidence type="ECO:0000256" key="1">
    <source>
        <dbReference type="ARBA" id="ARBA00022448"/>
    </source>
</evidence>
<dbReference type="GO" id="GO:0044874">
    <property type="term" value="P:lipoprotein localization to outer membrane"/>
    <property type="evidence" value="ECO:0007669"/>
    <property type="project" value="TreeGrafter"/>
</dbReference>
<dbReference type="GO" id="GO:0005524">
    <property type="term" value="F:ATP binding"/>
    <property type="evidence" value="ECO:0007669"/>
    <property type="project" value="UniProtKB-UniRule"/>
</dbReference>
<dbReference type="InterPro" id="IPR003593">
    <property type="entry name" value="AAA+_ATPase"/>
</dbReference>
<keyword evidence="11" id="KW-1185">Reference proteome</keyword>
<dbReference type="InterPro" id="IPR027417">
    <property type="entry name" value="P-loop_NTPase"/>
</dbReference>
<protein>
    <recommendedName>
        <fullName evidence="8">Lipoprotein-releasing system ATP-binding protein LolD</fullName>
        <ecNumber evidence="8">7.6.2.-</ecNumber>
    </recommendedName>
</protein>
<keyword evidence="2 8" id="KW-1003">Cell membrane</keyword>
<dbReference type="EC" id="7.6.2.-" evidence="8"/>
<keyword evidence="3 8" id="KW-0997">Cell inner membrane</keyword>
<dbReference type="InterPro" id="IPR015854">
    <property type="entry name" value="ABC_transpr_LolD-like"/>
</dbReference>
<dbReference type="InterPro" id="IPR017871">
    <property type="entry name" value="ABC_transporter-like_CS"/>
</dbReference>
<keyword evidence="7 8" id="KW-0472">Membrane</keyword>
<keyword evidence="4 8" id="KW-0547">Nucleotide-binding</keyword>
<dbReference type="OrthoDB" id="4814201at2"/>
<dbReference type="STRING" id="863227.GCA_000373005_01654"/>
<organism evidence="10 11">
    <name type="scientific">Trinickia symbiotica</name>
    <dbReference type="NCBI Taxonomy" id="863227"/>
    <lineage>
        <taxon>Bacteria</taxon>
        <taxon>Pseudomonadati</taxon>
        <taxon>Pseudomonadota</taxon>
        <taxon>Betaproteobacteria</taxon>
        <taxon>Burkholderiales</taxon>
        <taxon>Burkholderiaceae</taxon>
        <taxon>Trinickia</taxon>
    </lineage>
</organism>
<dbReference type="GO" id="GO:0089705">
    <property type="term" value="P:protein localization to outer membrane"/>
    <property type="evidence" value="ECO:0007669"/>
    <property type="project" value="TreeGrafter"/>
</dbReference>
<dbReference type="InterPro" id="IPR011924">
    <property type="entry name" value="LolD_lipo_ATP-bd"/>
</dbReference>
<dbReference type="GO" id="GO:0005886">
    <property type="term" value="C:plasma membrane"/>
    <property type="evidence" value="ECO:0007669"/>
    <property type="project" value="UniProtKB-SubCell"/>
</dbReference>
<dbReference type="Pfam" id="PF00005">
    <property type="entry name" value="ABC_tran"/>
    <property type="match status" value="1"/>
</dbReference>
<feature type="domain" description="ABC transporter" evidence="9">
    <location>
        <begin position="25"/>
        <end position="250"/>
    </location>
</feature>
<accession>A0A2N7WX87</accession>
<proteinExistence type="inferred from homology"/>
<keyword evidence="5 8" id="KW-0067">ATP-binding</keyword>
<evidence type="ECO:0000313" key="10">
    <source>
        <dbReference type="EMBL" id="PMS33951.1"/>
    </source>
</evidence>
<dbReference type="InterPro" id="IPR017911">
    <property type="entry name" value="MacB-like_ATP-bd"/>
</dbReference>